<evidence type="ECO:0000256" key="1">
    <source>
        <dbReference type="ARBA" id="ARBA00004613"/>
    </source>
</evidence>
<sequence length="4522" mass="489719">MGTMGPVLWILSTLTVTCLANMSPQGLNPAHNDQVCSTWGNFHFKTFDGDIFQFPGTCNYVFASHCKTTYEDFNIQIRRTPSEERATITYVTMKIEGLVIELEKGQVLVGGERVTLPYTQFGVHIEINSIYVKVSAKLGLVLLWNEDDALSLDLQPKYFNSTCGLCGNMNRVKQDLFKVNGIELSPLQFGNLQKLDGPTEQCNDVTPSPPKNCSDLVEACSRMLSNPAFADCELRMPLEPYVQSCVLDLCNCQNSSDVTCLCDTLAEYSRQCAHAGGKPKNWRSHQICQRSCPMNMTYEECGSPCADTCSNSDRKTTCADHCIDGCFCPPGTVFDDMNNRGCVPLSECSCTYNNKNYAVGESYSTNCRNCTCVGGQWSCQALPCPGYCSLQGGSHIFTYDGSHYNFHGDCSYVFTKDCVGNTFTVLAELHTCGVTDTETCLKSITLSMDKGQTVVTVKSSGTVLINGIYAQIPMTTENITVFQASTFYLIIQSFSGLQIQVQLTPVMQLYVTLESEYQGNTCGLCGDFNNVRTDDFRSLSGAMEGTAAAFANTWKSQADCDNIKDSYNNPCSLSVENEKYAQHWCSMLTDANGPFAPCHAVVNPTLYEKNCMYDSCNYEKSEDSVCAAMSFYVHACAVEGISLNGWRTTVCGNYTKNCPKNTTYQYSISSCQPTCRSLSEPDPTCSVSFPPVDGCGCPNGTYLDESGSCVPDHNCPCYYKGTPMPAGEVIYDNGAMCTCQSGRLQCVGKTLSPAECPENMVYFDCANASMGARGAECQKTCHTLDMDCISIQCASGCICPDGLVLNNNGSCVPEEQCPCMHNGEMYHSGETIQQDCNTCVCKDRKWNCTNKACHRSCVVYGEGHYKTFDGKQFHFSGDCEYTLTQDYCASNTGNGSFRVITENIPCGSTGATCSKSIKVFLGNFELQLSEGGFDVIERDIGSEVPYQIRQMGIYLVIEAKNGLILIWDKKTSIMIKLSPEFQGNVCGLCGNYDGSVYNELTTRSQSVVVNVQEFGNSWKESPTCPDAQPLRHPCVANPYRQSWAQKHCSVIISSVFAKCQSKVDPTTFYEACVHDSCACDSGGDCECFCTAVAAYAAACNDAGICIAWRTPEICPLFCDYYNPDGECEWHYKPCGAPCMKTCRNPSGNCKNQLPGLEGCYPKCPKDRPFFDEDVMKCVAQANCGCYDDDGKRYSIGNMVPSVKNCESCICTKKGRRCQMDLRACYCYYGNMKYNYGDVIYNTTDGIGGCITATCSTNGTINRSVYPCVPSTVAPSTTFFFNATTSPAVNLSTTEPVSVTSVSCLEEVCKWSTWYDATCPKYGENDGDFETFEKIRETGHTVCKVPSDVECRAQKFPKIPVRDLGQIIQCNKSVGLVCRNKDQFSQLCFNYEIRILCCSYVPCGQSSISPTPGASTYSQPSSMTSSFAKTLSTTASHSSKTSTVKSKTTSPKTAGTSTTKSSIKTSTTPCKNQICTWTPWYDVHFPSIASSDGDFETFENIKAAGNSICQKPENIECRAERFPTKNITEIGQVVTCNVKNGLICKNQDQDWNFPLCYNYQVRVLCCSLEDCDSSTTHVKMTTRSSEETSKFGKTTIFSTRNIITSKHVTDMESKTSTSHKETKSTTMPIKSTPQTPISVKTTRVPATSVEVTSTRSTTPVRKTTTGEAHSKSTTQFPKSTTKASHEQETSSQKPISTKTTRVSTASGEVTSHKATTVVKKSTTSSKSTTGFHKSTTEFSHKETSTPQKPISVKTTTIPTTSVEVTSARSTTPLRKSTTGQVYSKPTTKSSHEEATTFQKSTSLKTTRVSTESGEVSSTKATTPIKKSTSESTSKVLTFGVTSSETDCKPICDWSQWFDVSFPNEETNGDFETYENIRNSGFSICEEPSDIQCRPADFPEIPIEDLQQNLQCNVSSGLTCYNDEQNGPFAFCFNYEIRIFCCSKCASTSFTASSPLYPTETVSVTPFSLTVSTSSEEIESSEATTNIAVSKSTSTLASPIYTGSQKTTEESSQEEVTSTKKPVSIKITESAAATSKKITTPTKLSTTNPIISKISTASTQGLLLTTESEEEATSVKLISVKTTKVATLPMELISTKETTSSRLTTTQTTSSHTPTTEYFNDEGKTSQKITTISMKTTTSNKVTTMSTTPVKKITTLATSVFYQPTTESYEKETTSQKLTSLKTTKESTASGEVTSRRSTTGAVASSKSTTGFHKSTTESSHEEETTSQKPTSLKTTRVSTSSGEVTSNKATTPLIKSTTRAASSKSTTGFNKSTTESSHEEETTSQKPTSLKTTRVSTASGETTSTRATTPLKKSTTGEATSKSTTGFHKSTTESSHEEQTTSQKPTTVKTTRMSTASGETTSTRATTPLKKSTTGAVTSKSTTGFHKSTTESSHEEETTSQKPTSLKTTRVTTASGEITSTRATTPLKKSTTGAATSKSTTGFPKSTTESSHEEETTSQKPTSLKTTRVSTASGETTSTRATTPLKKSTTGAATSKSTTGFHKSTTESSHEEETTSQKSTLLKTTRVSTASGEVTSNKATTPLKKSTTEVASSKSTTGFHKSTTESSHEEQTTSQKPTTVKTTRMFTASGETTSTRATTPLKKSTTGAATSKSTTGFYKSTTESSHEEETTSQKPTSLKTTRVSTASGEVTSNKATTPLKKSTTEVASSKSTTGFQKSTTESSHEEETTSQKPTSLKTTRVSTASGEVTSNKATTSLKKSTTEVASSKSTTGFHKSTTESSHEEGTTSQKPTSLKTTRVTTASGEITSNKATTPLKKSTTEVASSKSTTGFHKSTTESSHEEETTSQKLTSLKTTRVSTASGEVTSNKATTPLKKSTTEVASSKSTTGFHKSTTESSHEEQITSQKPTTVKTTRMFTASGEITSTRTTTILKKSTTGAITSKSTTGFHKSTTESSHEEGTTSQKPTSLKTTRVTTASGEITSSKATTPLTKSTGSASSKSTTGFHKSSPKSSHEEETTSQKSTTLKTTRVSTASGEKTSTTSLKKSTAEVTSLKSTTGFHKSTTEFSHEEKTTSQMPSSLKTTRVSTASGEVTSTKATTPLKKTTTGAASSKSTTGFHKSTTESSHEEKTTSQKPATLKTTWVSTAYGENTSRKETTPLKKSTTETASSKSTTHFYESTTKFLHEESTSQKPTSQKTSKVTSPSSEVTFTKSTTPTKTSTTGQTLPKSTAQSTTEPFSVKTTKMFTSSNDVASSKTTAGIKESTTHFDKSTTTFLHGETTSEKPSSTTKESTVSTKFYTISAKDTATYSKTSTITPTTKQSSTGYLKSTVTSTSKENSSGLPTKTTKSIPSSTAEKVSTSGGFESFKTSPKTTAEKTFFTTKCMCNVNGVLVSPGQILYNTTDNGGWCFYARCNDSCQVERYSKECYSSTTPTIASSTKTAKTVTASTVTATSKKTSSTTMNEKSTKTSYTQTSTPASSTGSYECGALMPPRKINETWMIDSCTKATCTGGNNIAITKTQCPLIKDVVCANRMPPKNVYDESGCCYQKQCECICGGWGTSHYITFDGTYYDFTGQCTYVLVQQITPRFDHFRVYIDNFSCLPEDPTCVKSLRIMYNKDNILLTSQEVKGQPVGKVYFNDERVYPTLSRNGIQISYTGIFLIVEIPELGAYISFNVLSFTIKLPMDKFSNNTEGHCGKCSNNRNDDCILPNGQLAPSCTQMAGQWGAPSQNSSTSCSASSTSAPSTTRPTIPSSTRASSYFSTLRSTLPQTSSSRIPSTELSHLSSTYSSTSLLSSTYTSTSILPSTYSSTMRPTEKPCNPPDLCRIIISSVFESCHNIVPPEPFYQSCVSDGCNNPEGSLLCSSLQTYAMFCSLEGICVDWRNSTNGTCAKNCSSDMVYKACGSPVEPTCNSKNDQMSDSENDNLGYVEGCFCPEGTTRFSSTSNKCVSRCGCTGPDGMPREAGDTWDSNCQTCICDNATMTVMCAPKSCMEPTPAVCTEEGSMSVSVTDPENPCCQTTECRCNISLCTVDQETCELGYDLVTEIIDGKCCPVQRCVPKTVCVYNNTEYQPGSIISEPTKCQTCMCNVDMDQTSPGPHNVTCASLLCALHCAEGYEYKNVPGQCCGKCVQTHCIMQLPDNSTELLKPGEKMSHPGDNCTNYECVMTKGNLMPLASKISCPKINIDDCQSGTIKTDASGCCLTCIQKPNNCQIKETKNIILEDGCTSISPVVMSYCQGGCDSYSMYSQKTRTMQKTCTCCQESETENVTITLKCPTGELKQYSYINAKSCGCHKTRCMENHSQDHKSDENSEEDNALESKESEENNKGKNKKYVTGKSDKMESKESTSGKDNTNKNKKYVPGKLDRMESKESTSGENEADKNKIHVNRKPNNSNSTEHSLESESNENSKDMSDKGKPIIKDVNIKPTKMSIPISIALGMNIKNDANKNKINVTGKPDSMESKESASGENGKSHENSKDMNEKGIPIIKDVNIKPTKMSIPVSIALGVNINKVPQTTQKTVNSTKMSKPEATPIEMKTKTVPQTTQKAMKTTKDTNHDGKKTQKP</sequence>
<dbReference type="Ensembl" id="ENSXETT00000096172">
    <property type="protein sequence ID" value="ENSXETP00000098011"/>
    <property type="gene ID" value="ENSXETG00000010393"/>
</dbReference>
<dbReference type="FunFam" id="2.10.25.10:FF:000414">
    <property type="entry name" value="von Willebrand factor"/>
    <property type="match status" value="1"/>
</dbReference>
<dbReference type="PROSITE" id="PS50184">
    <property type="entry name" value="VWFC_2"/>
    <property type="match status" value="2"/>
</dbReference>
<feature type="compositionally biased region" description="Polar residues" evidence="10">
    <location>
        <begin position="2632"/>
        <end position="2676"/>
    </location>
</feature>
<feature type="compositionally biased region" description="Low complexity" evidence="10">
    <location>
        <begin position="3148"/>
        <end position="3183"/>
    </location>
</feature>
<dbReference type="InterPro" id="IPR001846">
    <property type="entry name" value="VWF_type-D"/>
</dbReference>
<feature type="region of interest" description="Disordered" evidence="10">
    <location>
        <begin position="1998"/>
        <end position="2018"/>
    </location>
</feature>
<protein>
    <submittedName>
        <fullName evidence="15">Mucin-5AC</fullName>
    </submittedName>
</protein>
<gene>
    <name evidence="15" type="primary">LOC100495470</name>
</gene>
<feature type="compositionally biased region" description="Basic and acidic residues" evidence="10">
    <location>
        <begin position="3079"/>
        <end position="3090"/>
    </location>
</feature>
<evidence type="ECO:0000259" key="13">
    <source>
        <dbReference type="PROSITE" id="PS50184"/>
    </source>
</evidence>
<feature type="compositionally biased region" description="Polar residues" evidence="10">
    <location>
        <begin position="1794"/>
        <end position="1823"/>
    </location>
</feature>
<feature type="compositionally biased region" description="Low complexity" evidence="10">
    <location>
        <begin position="2805"/>
        <end position="2814"/>
    </location>
</feature>
<feature type="compositionally biased region" description="Basic and acidic residues" evidence="10">
    <location>
        <begin position="4295"/>
        <end position="4312"/>
    </location>
</feature>
<dbReference type="Pfam" id="PF01826">
    <property type="entry name" value="TIL"/>
    <property type="match status" value="3"/>
</dbReference>
<dbReference type="InterPro" id="IPR006207">
    <property type="entry name" value="Cys_knot_C"/>
</dbReference>
<feature type="disulfide bond" evidence="9">
    <location>
        <begin position="4183"/>
        <end position="4232"/>
    </location>
</feature>
<evidence type="ECO:0000256" key="5">
    <source>
        <dbReference type="ARBA" id="ARBA00023008"/>
    </source>
</evidence>
<feature type="compositionally biased region" description="Basic and acidic residues" evidence="10">
    <location>
        <begin position="2213"/>
        <end position="2224"/>
    </location>
</feature>
<feature type="region of interest" description="Disordered" evidence="10">
    <location>
        <begin position="1437"/>
        <end position="1466"/>
    </location>
</feature>
<feature type="domain" description="CTCK" evidence="12">
    <location>
        <begin position="4162"/>
        <end position="4256"/>
    </location>
</feature>
<feature type="compositionally biased region" description="Polar residues" evidence="10">
    <location>
        <begin position="2690"/>
        <end position="2734"/>
    </location>
</feature>
<dbReference type="Pfam" id="PF25962">
    <property type="entry name" value="TIL_OTOGL_Mucin"/>
    <property type="match status" value="1"/>
</dbReference>
<feature type="compositionally biased region" description="Polar residues" evidence="10">
    <location>
        <begin position="1626"/>
        <end position="1644"/>
    </location>
</feature>
<feature type="compositionally biased region" description="Basic and acidic residues" evidence="10">
    <location>
        <begin position="2561"/>
        <end position="2570"/>
    </location>
</feature>
<feature type="compositionally biased region" description="Low complexity" evidence="10">
    <location>
        <begin position="2339"/>
        <end position="2350"/>
    </location>
</feature>
<feature type="compositionally biased region" description="Low complexity" evidence="10">
    <location>
        <begin position="2601"/>
        <end position="2622"/>
    </location>
</feature>
<keyword evidence="7" id="KW-0325">Glycoprotein</keyword>
<dbReference type="GO" id="GO:0005576">
    <property type="term" value="C:extracellular region"/>
    <property type="evidence" value="ECO:0007669"/>
    <property type="project" value="UniProtKB-SubCell"/>
</dbReference>
<feature type="compositionally biased region" description="Polar residues" evidence="10">
    <location>
        <begin position="1762"/>
        <end position="1787"/>
    </location>
</feature>
<feature type="compositionally biased region" description="Low complexity" evidence="10">
    <location>
        <begin position="2427"/>
        <end position="2448"/>
    </location>
</feature>
<dbReference type="InterPro" id="IPR001007">
    <property type="entry name" value="VWF_dom"/>
</dbReference>
<feature type="compositionally biased region" description="Low complexity" evidence="10">
    <location>
        <begin position="2173"/>
        <end position="2188"/>
    </location>
</feature>
<feature type="region of interest" description="Disordered" evidence="10">
    <location>
        <begin position="3687"/>
        <end position="3714"/>
    </location>
</feature>
<feature type="compositionally biased region" description="Low complexity" evidence="10">
    <location>
        <begin position="2949"/>
        <end position="2969"/>
    </location>
</feature>
<feature type="compositionally biased region" description="Basic and acidic residues" evidence="10">
    <location>
        <begin position="2735"/>
        <end position="2744"/>
    </location>
</feature>
<accession>A0A6I8STD2</accession>
<dbReference type="FunFam" id="2.10.25.10:FF:000153">
    <property type="entry name" value="MUC5B isoform 1"/>
    <property type="match status" value="1"/>
</dbReference>
<evidence type="ECO:0000256" key="4">
    <source>
        <dbReference type="ARBA" id="ARBA00022737"/>
    </source>
</evidence>
<dbReference type="SMART" id="SM00215">
    <property type="entry name" value="VWC_out"/>
    <property type="match status" value="2"/>
</dbReference>
<feature type="compositionally biased region" description="Polar residues" evidence="10">
    <location>
        <begin position="2351"/>
        <end position="2386"/>
    </location>
</feature>
<feature type="compositionally biased region" description="Basic and acidic residues" evidence="10">
    <location>
        <begin position="2387"/>
        <end position="2398"/>
    </location>
</feature>
<evidence type="ECO:0000256" key="9">
    <source>
        <dbReference type="PROSITE-ProRule" id="PRU00039"/>
    </source>
</evidence>
<feature type="compositionally biased region" description="Low complexity" evidence="10">
    <location>
        <begin position="1747"/>
        <end position="1761"/>
    </location>
</feature>
<feature type="region of interest" description="Disordered" evidence="10">
    <location>
        <begin position="4259"/>
        <end position="4381"/>
    </location>
</feature>
<feature type="compositionally biased region" description="Polar residues" evidence="10">
    <location>
        <begin position="3283"/>
        <end position="3300"/>
    </location>
</feature>
<dbReference type="SMART" id="SM00216">
    <property type="entry name" value="VWD"/>
    <property type="match status" value="4"/>
</dbReference>
<feature type="domain" description="VWFD" evidence="14">
    <location>
        <begin position="3511"/>
        <end position="3695"/>
    </location>
</feature>
<dbReference type="InterPro" id="IPR025155">
    <property type="entry name" value="WxxW_domain"/>
</dbReference>
<feature type="region of interest" description="Disordered" evidence="10">
    <location>
        <begin position="4406"/>
        <end position="4437"/>
    </location>
</feature>
<feature type="compositionally biased region" description="Basic and acidic residues" evidence="10">
    <location>
        <begin position="3021"/>
        <end position="3031"/>
    </location>
</feature>
<evidence type="ECO:0000313" key="15">
    <source>
        <dbReference type="Ensembl" id="ENSXETP00000098011"/>
    </source>
</evidence>
<feature type="compositionally biased region" description="Polar residues" evidence="10">
    <location>
        <begin position="2525"/>
        <end position="2558"/>
    </location>
</feature>
<dbReference type="Pfam" id="PF13330">
    <property type="entry name" value="Mucin2_WxxW"/>
    <property type="match status" value="3"/>
</dbReference>
<feature type="disulfide bond" evidence="9">
    <location>
        <begin position="4198"/>
        <end position="4250"/>
    </location>
</feature>
<dbReference type="Pfam" id="PF00094">
    <property type="entry name" value="VWD"/>
    <property type="match status" value="4"/>
</dbReference>
<feature type="compositionally biased region" description="Polar residues" evidence="10">
    <location>
        <begin position="3184"/>
        <end position="3195"/>
    </location>
</feature>
<feature type="region of interest" description="Disordered" evidence="10">
    <location>
        <begin position="2899"/>
        <end position="3195"/>
    </location>
</feature>
<feature type="compositionally biased region" description="Basic and acidic residues" evidence="10">
    <location>
        <begin position="2329"/>
        <end position="2338"/>
    </location>
</feature>
<feature type="region of interest" description="Disordered" evidence="10">
    <location>
        <begin position="3411"/>
        <end position="3438"/>
    </location>
</feature>
<evidence type="ECO:0000256" key="2">
    <source>
        <dbReference type="ARBA" id="ARBA00022525"/>
    </source>
</evidence>
<feature type="compositionally biased region" description="Polar residues" evidence="10">
    <location>
        <begin position="2189"/>
        <end position="2212"/>
    </location>
</feature>
<feature type="compositionally biased region" description="Basic and acidic residues" evidence="10">
    <location>
        <begin position="2851"/>
        <end position="2860"/>
    </location>
</feature>
<keyword evidence="3 11" id="KW-0732">Signal</keyword>
<feature type="compositionally biased region" description="Polar residues" evidence="10">
    <location>
        <begin position="2583"/>
        <end position="2597"/>
    </location>
</feature>
<proteinExistence type="predicted"/>
<feature type="compositionally biased region" description="Polar residues" evidence="10">
    <location>
        <begin position="2400"/>
        <end position="2423"/>
    </location>
</feature>
<organism evidence="15">
    <name type="scientific">Xenopus tropicalis</name>
    <name type="common">Western clawed frog</name>
    <name type="synonym">Silurana tropicalis</name>
    <dbReference type="NCBI Taxonomy" id="8364"/>
    <lineage>
        <taxon>Eukaryota</taxon>
        <taxon>Metazoa</taxon>
        <taxon>Chordata</taxon>
        <taxon>Craniata</taxon>
        <taxon>Vertebrata</taxon>
        <taxon>Euteleostomi</taxon>
        <taxon>Amphibia</taxon>
        <taxon>Batrachia</taxon>
        <taxon>Anura</taxon>
        <taxon>Pipoidea</taxon>
        <taxon>Pipidae</taxon>
        <taxon>Xenopodinae</taxon>
        <taxon>Xenopus</taxon>
        <taxon>Silurana</taxon>
    </lineage>
</organism>
<feature type="compositionally biased region" description="Basic and acidic residues" evidence="10">
    <location>
        <begin position="2793"/>
        <end position="2804"/>
    </location>
</feature>
<name>A0A6I8STD2_XENTR</name>
<reference evidence="15" key="2">
    <citation type="submission" date="2020-05" db="UniProtKB">
        <authorList>
            <consortium name="Ensembl"/>
        </authorList>
    </citation>
    <scope>IDENTIFICATION</scope>
</reference>
<keyword evidence="5" id="KW-0186">Copper</keyword>
<feature type="compositionally biased region" description="Low complexity" evidence="10">
    <location>
        <begin position="3301"/>
        <end position="3312"/>
    </location>
</feature>
<dbReference type="PANTHER" id="PTHR11339">
    <property type="entry name" value="EXTRACELLULAR MATRIX GLYCOPROTEIN RELATED"/>
    <property type="match status" value="1"/>
</dbReference>
<feature type="compositionally biased region" description="Low complexity" evidence="10">
    <location>
        <begin position="2515"/>
        <end position="2524"/>
    </location>
</feature>
<feature type="disulfide bond" evidence="9">
    <location>
        <begin position="4194"/>
        <end position="4248"/>
    </location>
</feature>
<feature type="compositionally biased region" description="Polar residues" evidence="10">
    <location>
        <begin position="4497"/>
        <end position="4506"/>
    </location>
</feature>
<feature type="compositionally biased region" description="Polar residues" evidence="10">
    <location>
        <begin position="3007"/>
        <end position="3020"/>
    </location>
</feature>
<dbReference type="Pfam" id="PF08742">
    <property type="entry name" value="C8"/>
    <property type="match status" value="4"/>
</dbReference>
<feature type="compositionally biased region" description="Low complexity" evidence="10">
    <location>
        <begin position="2571"/>
        <end position="2582"/>
    </location>
</feature>
<feature type="compositionally biased region" description="Polar residues" evidence="10">
    <location>
        <begin position="2748"/>
        <end position="2792"/>
    </location>
</feature>
<feature type="region of interest" description="Disordered" evidence="10">
    <location>
        <begin position="1609"/>
        <end position="1823"/>
    </location>
</feature>
<feature type="compositionally biased region" description="Low complexity" evidence="10">
    <location>
        <begin position="2096"/>
        <end position="2114"/>
    </location>
</feature>
<feature type="domain" description="VWFC" evidence="13">
    <location>
        <begin position="3912"/>
        <end position="3981"/>
    </location>
</feature>
<feature type="compositionally biased region" description="Polar residues" evidence="10">
    <location>
        <begin position="2815"/>
        <end position="2850"/>
    </location>
</feature>
<feature type="compositionally biased region" description="Basic and acidic residues" evidence="10">
    <location>
        <begin position="2503"/>
        <end position="2514"/>
    </location>
</feature>
<feature type="domain" description="VWFD" evidence="14">
    <location>
        <begin position="855"/>
        <end position="1025"/>
    </location>
</feature>
<feature type="region of interest" description="Disordered" evidence="10">
    <location>
        <begin position="3272"/>
        <end position="3314"/>
    </location>
</feature>
<feature type="compositionally biased region" description="Low complexity" evidence="10">
    <location>
        <begin position="2978"/>
        <end position="2987"/>
    </location>
</feature>
<feature type="compositionally biased region" description="Low complexity" evidence="10">
    <location>
        <begin position="3411"/>
        <end position="3434"/>
    </location>
</feature>
<dbReference type="GeneTree" id="ENSGT00940000156076"/>
<dbReference type="SMART" id="SM00214">
    <property type="entry name" value="VWC"/>
    <property type="match status" value="6"/>
</dbReference>
<feature type="region of interest" description="Disordered" evidence="10">
    <location>
        <begin position="2096"/>
        <end position="2122"/>
    </location>
</feature>
<dbReference type="SUPFAM" id="SSF57567">
    <property type="entry name" value="Serine protease inhibitors"/>
    <property type="match status" value="4"/>
</dbReference>
<feature type="compositionally biased region" description="Polar residues" evidence="10">
    <location>
        <begin position="2922"/>
        <end position="2948"/>
    </location>
</feature>
<keyword evidence="2" id="KW-0964">Secreted</keyword>
<feature type="compositionally biased region" description="Polar residues" evidence="10">
    <location>
        <begin position="1688"/>
        <end position="1707"/>
    </location>
</feature>
<feature type="domain" description="VWFC" evidence="13">
    <location>
        <begin position="4019"/>
        <end position="4088"/>
    </location>
</feature>
<comment type="subunit">
    <text evidence="8">Homomultimer; disulfide-linked. The N- and C-terminus mediate their assembly into higher order structures to form filaments. The CTCK domains of two polypeptides associate in the endoplasmic reticulum to generate intermolecularly disulfide-bonded dimers. These dimers progress to the Golgi apparatus, which is a more acidic environment than the endoplasmic reticulum. Under acidic conditions, the N-termini form non-covalent intermolecular interactions that juxtapose assemblies from different CTCK-linked dimers to produce long, disulfide-linked polymers that remain highly compact until secretion.</text>
</comment>
<feature type="compositionally biased region" description="Basic and acidic residues" evidence="10">
    <location>
        <begin position="4321"/>
        <end position="4341"/>
    </location>
</feature>
<evidence type="ECO:0000256" key="11">
    <source>
        <dbReference type="SAM" id="SignalP"/>
    </source>
</evidence>
<feature type="domain" description="VWFD" evidence="14">
    <location>
        <begin position="386"/>
        <end position="561"/>
    </location>
</feature>
<dbReference type="InterPro" id="IPR014853">
    <property type="entry name" value="VWF/SSPO/ZAN-like_Cys-rich_dom"/>
</dbReference>
<feature type="compositionally biased region" description="Basic and acidic residues" evidence="10">
    <location>
        <begin position="2909"/>
        <end position="2918"/>
    </location>
</feature>
<feature type="compositionally biased region" description="Polar residues" evidence="10">
    <location>
        <begin position="2226"/>
        <end position="2253"/>
    </location>
</feature>
<comment type="caution">
    <text evidence="9">Lacks conserved residue(s) required for the propagation of feature annotation.</text>
</comment>
<dbReference type="PANTHER" id="PTHR11339:SF400">
    <property type="entry name" value="MUCIN-5AC ISOFORM X1"/>
    <property type="match status" value="1"/>
</dbReference>
<feature type="compositionally biased region" description="Polar residues" evidence="10">
    <location>
        <begin position="3032"/>
        <end position="3051"/>
    </location>
</feature>
<feature type="signal peptide" evidence="11">
    <location>
        <begin position="1"/>
        <end position="20"/>
    </location>
</feature>
<dbReference type="InterPro" id="IPR002919">
    <property type="entry name" value="TIL_dom"/>
</dbReference>
<dbReference type="Bgee" id="ENSXETG00000010393">
    <property type="expression patterns" value="Expressed in neurula embryo and 3 other cell types or tissues"/>
</dbReference>
<feature type="compositionally biased region" description="Low complexity" evidence="10">
    <location>
        <begin position="3052"/>
        <end position="3078"/>
    </location>
</feature>
<evidence type="ECO:0000259" key="14">
    <source>
        <dbReference type="PROSITE" id="PS51233"/>
    </source>
</evidence>
<reference evidence="15" key="1">
    <citation type="journal article" date="2010" name="Science">
        <title>The genome of the Western clawed frog Xenopus tropicalis.</title>
        <authorList>
            <person name="Hellsten U."/>
            <person name="Harland R.M."/>
            <person name="Gilchrist M.J."/>
            <person name="Hendrix D."/>
            <person name="Jurka J."/>
            <person name="Kapitonov V."/>
            <person name="Ovcharenko I."/>
            <person name="Putnam N.H."/>
            <person name="Shu S."/>
            <person name="Taher L."/>
            <person name="Blitz I.L."/>
            <person name="Blumberg B."/>
            <person name="Dichmann D.S."/>
            <person name="Dubchak I."/>
            <person name="Amaya E."/>
            <person name="Detter J.C."/>
            <person name="Fletcher R."/>
            <person name="Gerhard D.S."/>
            <person name="Goodstein D."/>
            <person name="Graves T."/>
            <person name="Grigoriev I.V."/>
            <person name="Grimwood J."/>
            <person name="Kawashima T."/>
            <person name="Lindquist E."/>
            <person name="Lucas S.M."/>
            <person name="Mead P.E."/>
            <person name="Mitros T."/>
            <person name="Ogino H."/>
            <person name="Ohta Y."/>
            <person name="Poliakov A.V."/>
            <person name="Pollet N."/>
            <person name="Robert J."/>
            <person name="Salamov A."/>
            <person name="Sater A.K."/>
            <person name="Schmutz J."/>
            <person name="Terry A."/>
            <person name="Vize P.D."/>
            <person name="Warren W.C."/>
            <person name="Wells D."/>
            <person name="Wills A."/>
            <person name="Wilson R.K."/>
            <person name="Zimmerman L.B."/>
            <person name="Zorn A.M."/>
            <person name="Grainger R."/>
            <person name="Grammer T."/>
            <person name="Khokha M.K."/>
            <person name="Richardson P.M."/>
            <person name="Rokhsar D.S."/>
        </authorList>
    </citation>
    <scope>NUCLEOTIDE SEQUENCE [LARGE SCALE GENOMIC DNA]</scope>
    <source>
        <strain evidence="15">Nigerian</strain>
    </source>
</reference>
<feature type="region of interest" description="Disordered" evidence="10">
    <location>
        <begin position="2164"/>
        <end position="2867"/>
    </location>
</feature>
<feature type="compositionally biased region" description="Low complexity" evidence="10">
    <location>
        <begin position="1646"/>
        <end position="1664"/>
    </location>
</feature>
<dbReference type="InterPro" id="IPR058753">
    <property type="entry name" value="TIL_OTOGL_Mucin"/>
</dbReference>
<evidence type="ECO:0000259" key="12">
    <source>
        <dbReference type="PROSITE" id="PS01225"/>
    </source>
</evidence>
<evidence type="ECO:0000256" key="3">
    <source>
        <dbReference type="ARBA" id="ARBA00022729"/>
    </source>
</evidence>
<dbReference type="InterPro" id="IPR036084">
    <property type="entry name" value="Ser_inhib-like_sf"/>
</dbReference>
<feature type="compositionally biased region" description="Polar residues" evidence="10">
    <location>
        <begin position="1670"/>
        <end position="1681"/>
    </location>
</feature>
<feature type="compositionally biased region" description="Polar residues" evidence="10">
    <location>
        <begin position="2899"/>
        <end position="2908"/>
    </location>
</feature>
<feature type="compositionally biased region" description="Basic and acidic residues" evidence="10">
    <location>
        <begin position="1733"/>
        <end position="1742"/>
    </location>
</feature>
<keyword evidence="4" id="KW-0677">Repeat</keyword>
<feature type="compositionally biased region" description="Basic and acidic residues" evidence="10">
    <location>
        <begin position="4415"/>
        <end position="4437"/>
    </location>
</feature>
<feature type="compositionally biased region" description="Low complexity" evidence="10">
    <location>
        <begin position="2254"/>
        <end position="2274"/>
    </location>
</feature>
<feature type="region of interest" description="Disordered" evidence="10">
    <location>
        <begin position="4476"/>
        <end position="4522"/>
    </location>
</feature>
<keyword evidence="6 9" id="KW-1015">Disulfide bond</keyword>
<feature type="chain" id="PRO_5030156118" evidence="11">
    <location>
        <begin position="21"/>
        <end position="4522"/>
    </location>
</feature>
<dbReference type="PROSITE" id="PS01185">
    <property type="entry name" value="CTCK_1"/>
    <property type="match status" value="1"/>
</dbReference>
<dbReference type="PROSITE" id="PS51233">
    <property type="entry name" value="VWFD"/>
    <property type="match status" value="4"/>
</dbReference>
<feature type="domain" description="VWFD" evidence="14">
    <location>
        <begin position="34"/>
        <end position="203"/>
    </location>
</feature>
<feature type="compositionally biased region" description="Low complexity" evidence="10">
    <location>
        <begin position="1711"/>
        <end position="1732"/>
    </location>
</feature>
<dbReference type="PROSITE" id="PS01208">
    <property type="entry name" value="VWFC_1"/>
    <property type="match status" value="1"/>
</dbReference>
<dbReference type="CDD" id="cd19941">
    <property type="entry name" value="TIL"/>
    <property type="match status" value="4"/>
</dbReference>
<dbReference type="Gene3D" id="2.10.25.10">
    <property type="entry name" value="Laminin"/>
    <property type="match status" value="4"/>
</dbReference>
<feature type="compositionally biased region" description="Polar residues" evidence="10">
    <location>
        <begin position="3092"/>
        <end position="3109"/>
    </location>
</feature>
<evidence type="ECO:0000256" key="8">
    <source>
        <dbReference type="ARBA" id="ARBA00063950"/>
    </source>
</evidence>
<dbReference type="SMART" id="SM00041">
    <property type="entry name" value="CT"/>
    <property type="match status" value="1"/>
</dbReference>
<feature type="compositionally biased region" description="Polar residues" evidence="10">
    <location>
        <begin position="2284"/>
        <end position="2326"/>
    </location>
</feature>
<dbReference type="PROSITE" id="PS01225">
    <property type="entry name" value="CTCK_2"/>
    <property type="match status" value="1"/>
</dbReference>
<evidence type="ECO:0000256" key="6">
    <source>
        <dbReference type="ARBA" id="ARBA00023157"/>
    </source>
</evidence>
<dbReference type="FunFam" id="2.10.25.10:FF:000674">
    <property type="entry name" value="Mucin-2"/>
    <property type="match status" value="1"/>
</dbReference>
<feature type="compositionally biased region" description="Basic and acidic residues" evidence="10">
    <location>
        <begin position="4508"/>
        <end position="4522"/>
    </location>
</feature>
<evidence type="ECO:0000256" key="7">
    <source>
        <dbReference type="ARBA" id="ARBA00023180"/>
    </source>
</evidence>
<feature type="compositionally biased region" description="Polar residues" evidence="10">
    <location>
        <begin position="2458"/>
        <end position="2481"/>
    </location>
</feature>
<comment type="subcellular location">
    <subcellularLocation>
        <location evidence="1">Secreted</location>
    </subcellularLocation>
</comment>
<feature type="compositionally biased region" description="Low complexity" evidence="10">
    <location>
        <begin position="2485"/>
        <end position="2499"/>
    </location>
</feature>
<dbReference type="InterPro" id="IPR050780">
    <property type="entry name" value="Mucin_vWF_Thrombospondin_sf"/>
</dbReference>
<feature type="compositionally biased region" description="Low complexity" evidence="10">
    <location>
        <begin position="3272"/>
        <end position="3282"/>
    </location>
</feature>
<feature type="compositionally biased region" description="Basic and acidic residues" evidence="10">
    <location>
        <begin position="1609"/>
        <end position="1622"/>
    </location>
</feature>
<dbReference type="SMART" id="SM00832">
    <property type="entry name" value="C8"/>
    <property type="match status" value="4"/>
</dbReference>
<feature type="compositionally biased region" description="Basic and acidic residues" evidence="10">
    <location>
        <begin position="4356"/>
        <end position="4381"/>
    </location>
</feature>
<evidence type="ECO:0000256" key="10">
    <source>
        <dbReference type="SAM" id="MobiDB-lite"/>
    </source>
</evidence>
<feature type="compositionally biased region" description="Low complexity" evidence="10">
    <location>
        <begin position="3119"/>
        <end position="3132"/>
    </location>
</feature>
<feature type="compositionally biased region" description="Basic and acidic residues" evidence="10">
    <location>
        <begin position="4275"/>
        <end position="4285"/>
    </location>
</feature>